<protein>
    <recommendedName>
        <fullName evidence="9">ADP,ATP carrier protein</fullName>
    </recommendedName>
</protein>
<keyword evidence="3 9" id="KW-0813">Transport</keyword>
<feature type="transmembrane region" description="Helical" evidence="9">
    <location>
        <begin position="461"/>
        <end position="480"/>
    </location>
</feature>
<feature type="compositionally biased region" description="Polar residues" evidence="10">
    <location>
        <begin position="608"/>
        <end position="618"/>
    </location>
</feature>
<feature type="signal peptide" evidence="11">
    <location>
        <begin position="1"/>
        <end position="37"/>
    </location>
</feature>
<dbReference type="PANTHER" id="PTHR31187:SF1">
    <property type="entry name" value="ADP,ATP CARRIER PROTEIN 1"/>
    <property type="match status" value="1"/>
</dbReference>
<dbReference type="GO" id="GO:0005524">
    <property type="term" value="F:ATP binding"/>
    <property type="evidence" value="ECO:0007669"/>
    <property type="project" value="UniProtKB-KW"/>
</dbReference>
<feature type="transmembrane region" description="Helical" evidence="9">
    <location>
        <begin position="432"/>
        <end position="454"/>
    </location>
</feature>
<keyword evidence="8 9" id="KW-0472">Membrane</keyword>
<feature type="transmembrane region" description="Helical" evidence="9">
    <location>
        <begin position="178"/>
        <end position="200"/>
    </location>
</feature>
<evidence type="ECO:0000256" key="4">
    <source>
        <dbReference type="ARBA" id="ARBA00022692"/>
    </source>
</evidence>
<keyword evidence="4 9" id="KW-0812">Transmembrane</keyword>
<dbReference type="InterPro" id="IPR004667">
    <property type="entry name" value="ADP_ATP_car_bac_type"/>
</dbReference>
<dbReference type="Pfam" id="PF03219">
    <property type="entry name" value="TLC"/>
    <property type="match status" value="1"/>
</dbReference>
<keyword evidence="6 9" id="KW-0067">ATP-binding</keyword>
<reference evidence="12" key="1">
    <citation type="submission" date="2021-01" db="EMBL/GenBank/DDBJ databases">
        <authorList>
            <person name="Corre E."/>
            <person name="Pelletier E."/>
            <person name="Niang G."/>
            <person name="Scheremetjew M."/>
            <person name="Finn R."/>
            <person name="Kale V."/>
            <person name="Holt S."/>
            <person name="Cochrane G."/>
            <person name="Meng A."/>
            <person name="Brown T."/>
            <person name="Cohen L."/>
        </authorList>
    </citation>
    <scope>NUCLEOTIDE SEQUENCE</scope>
    <source>
        <strain evidence="12">GSO104</strain>
    </source>
</reference>
<evidence type="ECO:0000313" key="12">
    <source>
        <dbReference type="EMBL" id="CAE4584779.1"/>
    </source>
</evidence>
<organism evidence="12">
    <name type="scientific">Ditylum brightwellii</name>
    <dbReference type="NCBI Taxonomy" id="49249"/>
    <lineage>
        <taxon>Eukaryota</taxon>
        <taxon>Sar</taxon>
        <taxon>Stramenopiles</taxon>
        <taxon>Ochrophyta</taxon>
        <taxon>Bacillariophyta</taxon>
        <taxon>Mediophyceae</taxon>
        <taxon>Lithodesmiophycidae</taxon>
        <taxon>Lithodesmiales</taxon>
        <taxon>Lithodesmiaceae</taxon>
        <taxon>Ditylum</taxon>
    </lineage>
</organism>
<dbReference type="AlphaFoldDB" id="A0A7S4QJI3"/>
<dbReference type="PANTHER" id="PTHR31187">
    <property type="match status" value="1"/>
</dbReference>
<feature type="region of interest" description="Disordered" evidence="10">
    <location>
        <begin position="41"/>
        <end position="63"/>
    </location>
</feature>
<evidence type="ECO:0000256" key="11">
    <source>
        <dbReference type="SAM" id="SignalP"/>
    </source>
</evidence>
<keyword evidence="7 9" id="KW-1133">Transmembrane helix</keyword>
<keyword evidence="11" id="KW-0732">Signal</keyword>
<feature type="chain" id="PRO_5031246073" description="ADP,ATP carrier protein" evidence="11">
    <location>
        <begin position="38"/>
        <end position="660"/>
    </location>
</feature>
<evidence type="ECO:0000256" key="7">
    <source>
        <dbReference type="ARBA" id="ARBA00022989"/>
    </source>
</evidence>
<evidence type="ECO:0000256" key="9">
    <source>
        <dbReference type="RuleBase" id="RU363121"/>
    </source>
</evidence>
<dbReference type="GO" id="GO:0005471">
    <property type="term" value="F:ATP:ADP antiporter activity"/>
    <property type="evidence" value="ECO:0007669"/>
    <property type="project" value="InterPro"/>
</dbReference>
<evidence type="ECO:0000256" key="6">
    <source>
        <dbReference type="ARBA" id="ARBA00022840"/>
    </source>
</evidence>
<evidence type="ECO:0000256" key="8">
    <source>
        <dbReference type="ARBA" id="ARBA00023136"/>
    </source>
</evidence>
<dbReference type="EMBL" id="HBNS01004156">
    <property type="protein sequence ID" value="CAE4584779.1"/>
    <property type="molecule type" value="Transcribed_RNA"/>
</dbReference>
<feature type="transmembrane region" description="Helical" evidence="9">
    <location>
        <begin position="227"/>
        <end position="250"/>
    </location>
</feature>
<feature type="region of interest" description="Disordered" evidence="10">
    <location>
        <begin position="608"/>
        <end position="630"/>
    </location>
</feature>
<evidence type="ECO:0000256" key="2">
    <source>
        <dbReference type="ARBA" id="ARBA00007127"/>
    </source>
</evidence>
<feature type="transmembrane region" description="Helical" evidence="9">
    <location>
        <begin position="578"/>
        <end position="600"/>
    </location>
</feature>
<sequence length="660" mass="72396">MLGRGKIAQGRRRSLSPVKRWAAIVLLAALLISLVGASAASTSAPSPYLSSMTRTASGRKSRSENVVKARTWLGGDLRGGGGDQLMKTTPLTTEVEAEGSKWFPVRRSELPQFASMTGMMFLFIYVFTTVHDTKDTLVVSHCGAEALPLLKLFGTLPCTIAFIALYSKCGTFMDKQGLFRLTLVPFFVFYALFAFVLYPFRENLNFMGNSLETSSSPLLALLRHWTFSLYFVVSEIWASAGIPLLFWQCANDVTPLEQAKRFYPLFAVFGNLAPIASGKIMTGLVSFSDNNFTFVLQSLASLKLLAWFGIIALHKQVYRLQQIQTQNEIKRKKQQTMDNVVSNMQAAQQGKRVQMTLTLRNPGKKKMLPKPKSTSLRESVKSLSKSSELRSLATMVICYNICIELIEVSWKALLRETFQSDTAEFMKFMAKFSQIIGICTLVMQLLASNLIGICGWTFSSLLTPLFMGTLAILFFWSITLNPAGATNAGGEIASMALFLGTAANIVAKVFKYSLFDPCKEMAYIPLGEEAKIQGKAAVDVFGARLGRSVGSIYQQVLVSVVNGGALTSILQFAPQLGLLYGVTIVVWYNSVLALGSLFGVDKNVSNLKTQGGSDNRNSSSRKKDTENTETMAAAAAMIQDAAKRRMEKQENTNIGSKGSI</sequence>
<evidence type="ECO:0000256" key="5">
    <source>
        <dbReference type="ARBA" id="ARBA00022741"/>
    </source>
</evidence>
<comment type="similarity">
    <text evidence="2 9">Belongs to the ADP/ATP translocase tlc family.</text>
</comment>
<name>A0A7S4QJI3_9STRA</name>
<keyword evidence="5 9" id="KW-0547">Nucleotide-binding</keyword>
<comment type="subcellular location">
    <subcellularLocation>
        <location evidence="1 9">Membrane</location>
        <topology evidence="1 9">Multi-pass membrane protein</topology>
    </subcellularLocation>
</comment>
<evidence type="ECO:0000256" key="3">
    <source>
        <dbReference type="ARBA" id="ARBA00022448"/>
    </source>
</evidence>
<gene>
    <name evidence="12" type="ORF">DBRI00130_LOCUS3373</name>
</gene>
<dbReference type="GO" id="GO:0016020">
    <property type="term" value="C:membrane"/>
    <property type="evidence" value="ECO:0007669"/>
    <property type="project" value="UniProtKB-SubCell"/>
</dbReference>
<proteinExistence type="inferred from homology"/>
<feature type="transmembrane region" description="Helical" evidence="9">
    <location>
        <begin position="262"/>
        <end position="282"/>
    </location>
</feature>
<evidence type="ECO:0000256" key="1">
    <source>
        <dbReference type="ARBA" id="ARBA00004141"/>
    </source>
</evidence>
<evidence type="ECO:0000256" key="10">
    <source>
        <dbReference type="SAM" id="MobiDB-lite"/>
    </source>
</evidence>
<accession>A0A7S4QJI3</accession>
<feature type="compositionally biased region" description="Low complexity" evidence="10">
    <location>
        <begin position="41"/>
        <end position="51"/>
    </location>
</feature>
<feature type="transmembrane region" description="Helical" evidence="9">
    <location>
        <begin position="294"/>
        <end position="313"/>
    </location>
</feature>
<feature type="transmembrane region" description="Helical" evidence="9">
    <location>
        <begin position="492"/>
        <end position="510"/>
    </location>
</feature>